<dbReference type="PANTHER" id="PTHR46112:SF2">
    <property type="entry name" value="XAA-PRO AMINOPEPTIDASE P-RELATED"/>
    <property type="match status" value="1"/>
</dbReference>
<proteinExistence type="predicted"/>
<comment type="caution">
    <text evidence="2">The sequence shown here is derived from an EMBL/GenBank/DDBJ whole genome shotgun (WGS) entry which is preliminary data.</text>
</comment>
<dbReference type="PANTHER" id="PTHR46112">
    <property type="entry name" value="AMINOPEPTIDASE"/>
    <property type="match status" value="1"/>
</dbReference>
<dbReference type="CDD" id="cd01066">
    <property type="entry name" value="APP_MetAP"/>
    <property type="match status" value="1"/>
</dbReference>
<dbReference type="InterPro" id="IPR050659">
    <property type="entry name" value="Peptidase_M24B"/>
</dbReference>
<dbReference type="Pfam" id="PF00557">
    <property type="entry name" value="Peptidase_M24"/>
    <property type="match status" value="1"/>
</dbReference>
<dbReference type="AlphaFoldDB" id="A0ABD6D4U4"/>
<dbReference type="InterPro" id="IPR000994">
    <property type="entry name" value="Pept_M24"/>
</dbReference>
<dbReference type="InterPro" id="IPR036005">
    <property type="entry name" value="Creatinase/aminopeptidase-like"/>
</dbReference>
<evidence type="ECO:0000313" key="3">
    <source>
        <dbReference type="Proteomes" id="UP001597052"/>
    </source>
</evidence>
<dbReference type="Gene3D" id="3.40.350.10">
    <property type="entry name" value="Creatinase/prolidase N-terminal domain"/>
    <property type="match status" value="1"/>
</dbReference>
<sequence length="372" mass="39821">MSPSSRRTAEELSERRARITTFLDDRNMDALWLGRPTNFTWLTGGSNVVDRASAVGAAAAGYSRTEGFRVLTNTIEAPRLRDEELPEAFTVTAADWYTDSLAEFVAAESPASAAADFDVPGLVQPDLSTLRQPLSTADIDRYRGLGRETAAAVEEVCRELSPTQTEQAAAVDVRTALESRGIEAPVVLVGGGERAQQYRHYTPTTAPLGDYALVSVTAQRGGLYASTTRTVDFDAPAWLDERFEAAARVEVSALSATQRAAREGSTAGEVFGAIQSAYEAVGWPDEWHKHHQGGAAGFAGREWIATPTDASAVLAPQGYAWNPTVQGTKSEGTVLVTADTAEPLTMTDSWPTRSVSAVEGDLTLQRPVPLSV</sequence>
<organism evidence="2 3">
    <name type="scientific">Halohasta litorea</name>
    <dbReference type="NCBI Taxonomy" id="869891"/>
    <lineage>
        <taxon>Archaea</taxon>
        <taxon>Methanobacteriati</taxon>
        <taxon>Methanobacteriota</taxon>
        <taxon>Stenosarchaea group</taxon>
        <taxon>Halobacteria</taxon>
        <taxon>Halobacteriales</taxon>
        <taxon>Haloferacaceae</taxon>
        <taxon>Halohasta</taxon>
    </lineage>
</organism>
<accession>A0ABD6D4U4</accession>
<dbReference type="Gene3D" id="3.90.230.10">
    <property type="entry name" value="Creatinase/methionine aminopeptidase superfamily"/>
    <property type="match status" value="1"/>
</dbReference>
<name>A0ABD6D4U4_9EURY</name>
<dbReference type="Proteomes" id="UP001597052">
    <property type="component" value="Unassembled WGS sequence"/>
</dbReference>
<dbReference type="RefSeq" id="WP_256394958.1">
    <property type="nucleotide sequence ID" value="NZ_JANHDJ010000001.1"/>
</dbReference>
<dbReference type="SUPFAM" id="SSF55920">
    <property type="entry name" value="Creatinase/aminopeptidase"/>
    <property type="match status" value="1"/>
</dbReference>
<dbReference type="SUPFAM" id="SSF53092">
    <property type="entry name" value="Creatinase/prolidase N-terminal domain"/>
    <property type="match status" value="1"/>
</dbReference>
<dbReference type="EMBL" id="JBHUDM010000001">
    <property type="protein sequence ID" value="MFD1641256.1"/>
    <property type="molecule type" value="Genomic_DNA"/>
</dbReference>
<protein>
    <submittedName>
        <fullName evidence="2">M24 family metallopeptidase</fullName>
    </submittedName>
</protein>
<gene>
    <name evidence="2" type="ORF">ACFSBW_05125</name>
</gene>
<keyword evidence="3" id="KW-1185">Reference proteome</keyword>
<reference evidence="2 3" key="1">
    <citation type="journal article" date="2019" name="Int. J. Syst. Evol. Microbiol.">
        <title>The Global Catalogue of Microorganisms (GCM) 10K type strain sequencing project: providing services to taxonomists for standard genome sequencing and annotation.</title>
        <authorList>
            <consortium name="The Broad Institute Genomics Platform"/>
            <consortium name="The Broad Institute Genome Sequencing Center for Infectious Disease"/>
            <person name="Wu L."/>
            <person name="Ma J."/>
        </authorList>
    </citation>
    <scope>NUCLEOTIDE SEQUENCE [LARGE SCALE GENOMIC DNA]</scope>
    <source>
        <strain evidence="2 3">CGMCC 1.10593</strain>
    </source>
</reference>
<feature type="domain" description="Peptidase M24" evidence="1">
    <location>
        <begin position="143"/>
        <end position="283"/>
    </location>
</feature>
<evidence type="ECO:0000259" key="1">
    <source>
        <dbReference type="Pfam" id="PF00557"/>
    </source>
</evidence>
<dbReference type="InterPro" id="IPR029149">
    <property type="entry name" value="Creatin/AminoP/Spt16_N"/>
</dbReference>
<evidence type="ECO:0000313" key="2">
    <source>
        <dbReference type="EMBL" id="MFD1641256.1"/>
    </source>
</evidence>